<evidence type="ECO:0000313" key="1">
    <source>
        <dbReference type="EMBL" id="QQR05693.1"/>
    </source>
</evidence>
<dbReference type="KEGG" id="fpla:A4U99_10350"/>
<gene>
    <name evidence="1" type="ORF">I5Q84_17425</name>
</gene>
<name>A0AAX1KIN1_FLAPL</name>
<dbReference type="EMBL" id="CP065315">
    <property type="protein sequence ID" value="QQR05693.1"/>
    <property type="molecule type" value="Genomic_DNA"/>
</dbReference>
<accession>A0AAX1KIN1</accession>
<sequence length="169" mass="18047">MRIILGASLAGLPADIVRNRGIQSFYRIECGGHCVDGGVVLHINAILLCKGIDVGNLIVDLTHLCLVLRVNILRSGQGRDHRRHLFCGGQFLAGFLLVGDDLGGVIVRIIITAGNIGGIILRGLWFIGQDALTLMPGLQGTALGHGAGNRRLAALVSLDCKGRNREKRQ</sequence>
<reference evidence="1 2" key="1">
    <citation type="submission" date="2020-11" db="EMBL/GenBank/DDBJ databases">
        <title>Closed and high quality bacterial genomes of the OMM12 community.</title>
        <authorList>
            <person name="Marbouty M."/>
            <person name="Lamy-Besnier Q."/>
            <person name="Debarbieux L."/>
            <person name="Koszul R."/>
        </authorList>
    </citation>
    <scope>NUCLEOTIDE SEQUENCE [LARGE SCALE GENOMIC DNA]</scope>
    <source>
        <strain evidence="1 2">YL31</strain>
    </source>
</reference>
<proteinExistence type="predicted"/>
<protein>
    <submittedName>
        <fullName evidence="1">Uncharacterized protein</fullName>
    </submittedName>
</protein>
<dbReference type="RefSeq" id="WP_065534825.1">
    <property type="nucleotide sequence ID" value="NZ_CP015406.2"/>
</dbReference>
<dbReference type="Proteomes" id="UP000595792">
    <property type="component" value="Chromosome"/>
</dbReference>
<dbReference type="AlphaFoldDB" id="A0AAX1KIN1"/>
<organism evidence="1 2">
    <name type="scientific">Flavonifractor plautii</name>
    <name type="common">Fusobacterium plautii</name>
    <dbReference type="NCBI Taxonomy" id="292800"/>
    <lineage>
        <taxon>Bacteria</taxon>
        <taxon>Bacillati</taxon>
        <taxon>Bacillota</taxon>
        <taxon>Clostridia</taxon>
        <taxon>Eubacteriales</taxon>
        <taxon>Oscillospiraceae</taxon>
        <taxon>Flavonifractor</taxon>
    </lineage>
</organism>
<evidence type="ECO:0000313" key="2">
    <source>
        <dbReference type="Proteomes" id="UP000595792"/>
    </source>
</evidence>